<comment type="caution">
    <text evidence="2">The sequence shown here is derived from an EMBL/GenBank/DDBJ whole genome shotgun (WGS) entry which is preliminary data.</text>
</comment>
<keyword evidence="3" id="KW-1185">Reference proteome</keyword>
<proteinExistence type="predicted"/>
<organism evidence="2 3">
    <name type="scientific">Amycolatopsis ultiminotia</name>
    <dbReference type="NCBI Taxonomy" id="543629"/>
    <lineage>
        <taxon>Bacteria</taxon>
        <taxon>Bacillati</taxon>
        <taxon>Actinomycetota</taxon>
        <taxon>Actinomycetes</taxon>
        <taxon>Pseudonocardiales</taxon>
        <taxon>Pseudonocardiaceae</taxon>
        <taxon>Amycolatopsis</taxon>
    </lineage>
</organism>
<protein>
    <recommendedName>
        <fullName evidence="1">DUF6596 domain-containing protein</fullName>
    </recommendedName>
</protein>
<name>A0ABP6YD12_9PSEU</name>
<evidence type="ECO:0000313" key="2">
    <source>
        <dbReference type="EMBL" id="GAA3580569.1"/>
    </source>
</evidence>
<dbReference type="EMBL" id="BAAAZN010000025">
    <property type="protein sequence ID" value="GAA3580569.1"/>
    <property type="molecule type" value="Genomic_DNA"/>
</dbReference>
<gene>
    <name evidence="2" type="ORF">GCM10022222_76640</name>
</gene>
<dbReference type="Pfam" id="PF20239">
    <property type="entry name" value="DUF6596"/>
    <property type="match status" value="1"/>
</dbReference>
<dbReference type="Proteomes" id="UP001500689">
    <property type="component" value="Unassembled WGS sequence"/>
</dbReference>
<evidence type="ECO:0000313" key="3">
    <source>
        <dbReference type="Proteomes" id="UP001500689"/>
    </source>
</evidence>
<dbReference type="PANTHER" id="PTHR47756">
    <property type="entry name" value="BLL6612 PROTEIN-RELATED"/>
    <property type="match status" value="1"/>
</dbReference>
<reference evidence="3" key="1">
    <citation type="journal article" date="2019" name="Int. J. Syst. Evol. Microbiol.">
        <title>The Global Catalogue of Microorganisms (GCM) 10K type strain sequencing project: providing services to taxonomists for standard genome sequencing and annotation.</title>
        <authorList>
            <consortium name="The Broad Institute Genomics Platform"/>
            <consortium name="The Broad Institute Genome Sequencing Center for Infectious Disease"/>
            <person name="Wu L."/>
            <person name="Ma J."/>
        </authorList>
    </citation>
    <scope>NUCLEOTIDE SEQUENCE [LARGE SCALE GENOMIC DNA]</scope>
    <source>
        <strain evidence="3">JCM 16898</strain>
    </source>
</reference>
<dbReference type="PANTHER" id="PTHR47756:SF2">
    <property type="entry name" value="BLL6612 PROTEIN"/>
    <property type="match status" value="1"/>
</dbReference>
<sequence length="129" mass="14148">MPEATMTRRITRAKESIAAAGAAFAPPSAEDRPARLRVVLQVLYLIFNEGYVASSGDQLHRVEPSEEEVRLPRDVHAPLPGDGEVTGLLYAERAAGLQAAARRGGQLVPLAEQDRRKWTVPHIVEGWSR</sequence>
<accession>A0ABP6YD12</accession>
<feature type="domain" description="DUF6596" evidence="1">
    <location>
        <begin position="35"/>
        <end position="127"/>
    </location>
</feature>
<dbReference type="InterPro" id="IPR046531">
    <property type="entry name" value="DUF6596"/>
</dbReference>
<evidence type="ECO:0000259" key="1">
    <source>
        <dbReference type="Pfam" id="PF20239"/>
    </source>
</evidence>